<dbReference type="InParanoid" id="A0A0D0CX21"/>
<dbReference type="OrthoDB" id="3143151at2759"/>
<evidence type="ECO:0000313" key="2">
    <source>
        <dbReference type="EMBL" id="KIK71864.1"/>
    </source>
</evidence>
<dbReference type="HOGENOM" id="CLU_003703_3_0_1"/>
<evidence type="ECO:0000313" key="3">
    <source>
        <dbReference type="Proteomes" id="UP000054538"/>
    </source>
</evidence>
<dbReference type="InterPro" id="IPR040521">
    <property type="entry name" value="KDZ"/>
</dbReference>
<name>A0A0D0CX21_9AGAM</name>
<feature type="region of interest" description="Disordered" evidence="1">
    <location>
        <begin position="232"/>
        <end position="255"/>
    </location>
</feature>
<dbReference type="AlphaFoldDB" id="A0A0D0CX21"/>
<feature type="non-terminal residue" evidence="2">
    <location>
        <position position="354"/>
    </location>
</feature>
<feature type="compositionally biased region" description="Basic and acidic residues" evidence="1">
    <location>
        <begin position="243"/>
        <end position="255"/>
    </location>
</feature>
<protein>
    <submittedName>
        <fullName evidence="2">Uncharacterized protein</fullName>
    </submittedName>
</protein>
<organism evidence="2 3">
    <name type="scientific">Paxillus rubicundulus Ve08.2h10</name>
    <dbReference type="NCBI Taxonomy" id="930991"/>
    <lineage>
        <taxon>Eukaryota</taxon>
        <taxon>Fungi</taxon>
        <taxon>Dikarya</taxon>
        <taxon>Basidiomycota</taxon>
        <taxon>Agaricomycotina</taxon>
        <taxon>Agaricomycetes</taxon>
        <taxon>Agaricomycetidae</taxon>
        <taxon>Boletales</taxon>
        <taxon>Paxilineae</taxon>
        <taxon>Paxillaceae</taxon>
        <taxon>Paxillus</taxon>
    </lineage>
</organism>
<dbReference type="STRING" id="930991.A0A0D0CX21"/>
<reference evidence="2 3" key="1">
    <citation type="submission" date="2014-04" db="EMBL/GenBank/DDBJ databases">
        <authorList>
            <consortium name="DOE Joint Genome Institute"/>
            <person name="Kuo A."/>
            <person name="Kohler A."/>
            <person name="Jargeat P."/>
            <person name="Nagy L.G."/>
            <person name="Floudas D."/>
            <person name="Copeland A."/>
            <person name="Barry K.W."/>
            <person name="Cichocki N."/>
            <person name="Veneault-Fourrey C."/>
            <person name="LaButti K."/>
            <person name="Lindquist E.A."/>
            <person name="Lipzen A."/>
            <person name="Lundell T."/>
            <person name="Morin E."/>
            <person name="Murat C."/>
            <person name="Sun H."/>
            <person name="Tunlid A."/>
            <person name="Henrissat B."/>
            <person name="Grigoriev I.V."/>
            <person name="Hibbett D.S."/>
            <person name="Martin F."/>
            <person name="Nordberg H.P."/>
            <person name="Cantor M.N."/>
            <person name="Hua S.X."/>
        </authorList>
    </citation>
    <scope>NUCLEOTIDE SEQUENCE [LARGE SCALE GENOMIC DNA]</scope>
    <source>
        <strain evidence="2 3">Ve08.2h10</strain>
    </source>
</reference>
<dbReference type="Proteomes" id="UP000054538">
    <property type="component" value="Unassembled WGS sequence"/>
</dbReference>
<reference evidence="3" key="2">
    <citation type="submission" date="2015-01" db="EMBL/GenBank/DDBJ databases">
        <title>Evolutionary Origins and Diversification of the Mycorrhizal Mutualists.</title>
        <authorList>
            <consortium name="DOE Joint Genome Institute"/>
            <consortium name="Mycorrhizal Genomics Consortium"/>
            <person name="Kohler A."/>
            <person name="Kuo A."/>
            <person name="Nagy L.G."/>
            <person name="Floudas D."/>
            <person name="Copeland A."/>
            <person name="Barry K.W."/>
            <person name="Cichocki N."/>
            <person name="Veneault-Fourrey C."/>
            <person name="LaButti K."/>
            <person name="Lindquist E.A."/>
            <person name="Lipzen A."/>
            <person name="Lundell T."/>
            <person name="Morin E."/>
            <person name="Murat C."/>
            <person name="Riley R."/>
            <person name="Ohm R."/>
            <person name="Sun H."/>
            <person name="Tunlid A."/>
            <person name="Henrissat B."/>
            <person name="Grigoriev I.V."/>
            <person name="Hibbett D.S."/>
            <person name="Martin F."/>
        </authorList>
    </citation>
    <scope>NUCLEOTIDE SEQUENCE [LARGE SCALE GENOMIC DNA]</scope>
    <source>
        <strain evidence="3">Ve08.2h10</strain>
    </source>
</reference>
<feature type="compositionally biased region" description="Acidic residues" evidence="1">
    <location>
        <begin position="233"/>
        <end position="242"/>
    </location>
</feature>
<sequence length="354" mass="39800">EMEIVPGIRIWHVHGHQPQCFSRYAPLYIEGAGWIDREVIETLWSILNVVSTSTRGMSSPHRQELLDLQMNDSNFMKMIHMGRHLSAKWKNALSASREAGRAFDSLDSGVPEAERRHWMDMECAALNTWVDDPSAMDVFQLKTNKAASIQTVEMDLLGWQASSVETPQGTVTWLAQGLAIEESAIHVMKDKRSLKSSATDIQKLAVIRRMDRLSSDISKFIDAATAYMGSAIEDQDDTTADEAESKWEEQNDDPHSDLPLPFIHIPALLLPLSLGRRNCNEHGLAALADLELQLCIRQENDTLQSIRFTLADKAVLFRTEVHPASNQSANTCAWGKVHQADTVLSRHVQIYRKC</sequence>
<evidence type="ECO:0000256" key="1">
    <source>
        <dbReference type="SAM" id="MobiDB-lite"/>
    </source>
</evidence>
<accession>A0A0D0CX21</accession>
<dbReference type="EMBL" id="KN831555">
    <property type="protein sequence ID" value="KIK71864.1"/>
    <property type="molecule type" value="Genomic_DNA"/>
</dbReference>
<proteinExistence type="predicted"/>
<dbReference type="Pfam" id="PF18758">
    <property type="entry name" value="KDZ"/>
    <property type="match status" value="1"/>
</dbReference>
<gene>
    <name evidence="2" type="ORF">PAXRUDRAFT_181706</name>
</gene>
<feature type="non-terminal residue" evidence="2">
    <location>
        <position position="1"/>
    </location>
</feature>
<keyword evidence="3" id="KW-1185">Reference proteome</keyword>